<keyword evidence="2" id="KW-0812">Transmembrane</keyword>
<reference evidence="4" key="1">
    <citation type="submission" date="2025-08" db="UniProtKB">
        <authorList>
            <consortium name="RefSeq"/>
        </authorList>
    </citation>
    <scope>IDENTIFICATION</scope>
</reference>
<dbReference type="RefSeq" id="XP_026737610.1">
    <property type="nucleotide sequence ID" value="XM_026881809.1"/>
</dbReference>
<keyword evidence="2" id="KW-0472">Membrane</keyword>
<evidence type="ECO:0000256" key="2">
    <source>
        <dbReference type="SAM" id="Phobius"/>
    </source>
</evidence>
<evidence type="ECO:0000313" key="4">
    <source>
        <dbReference type="RefSeq" id="XP_026737610.1"/>
    </source>
</evidence>
<feature type="compositionally biased region" description="Basic and acidic residues" evidence="1">
    <location>
        <begin position="144"/>
        <end position="153"/>
    </location>
</feature>
<feature type="compositionally biased region" description="Basic residues" evidence="1">
    <location>
        <begin position="202"/>
        <end position="215"/>
    </location>
</feature>
<evidence type="ECO:0000313" key="3">
    <source>
        <dbReference type="Proteomes" id="UP000322000"/>
    </source>
</evidence>
<dbReference type="InParanoid" id="A0A7E5WAE3"/>
<evidence type="ECO:0000256" key="1">
    <source>
        <dbReference type="SAM" id="MobiDB-lite"/>
    </source>
</evidence>
<keyword evidence="3" id="KW-1185">Reference proteome</keyword>
<feature type="transmembrane region" description="Helical" evidence="2">
    <location>
        <begin position="7"/>
        <end position="28"/>
    </location>
</feature>
<feature type="compositionally biased region" description="Polar residues" evidence="1">
    <location>
        <begin position="125"/>
        <end position="143"/>
    </location>
</feature>
<dbReference type="AlphaFoldDB" id="A0A7E5WAE3"/>
<proteinExistence type="predicted"/>
<sequence length="570" mass="63503">MRYILYFLVYSCLVIGLFITLLYLMTVVDPGLMQLPEKAVKMMQRSEVEQDSPGVLFENVIFDDVPPPGDMPQYGLEKVEVDSVELVTPIEPTESEQQVTIGNYSLWRFTTRKVIPPLWPRTTAPSVIPTNTPTKQVTSNNTHGLDKKEKEQSEALPIKGHRRSISGLKNDDDKPAFVILKILDTSGESRIEIKLGHENSSKRRKNRDNKSKNKFKFSMSLPNNNDQIKKRVLARNTIISIMPNDSIIIDEYERVISDGKKKPKEIMKIEEKVANDIKSMIGIPNVTNRTIRNITDYEDVLFTKTSDNTGIVTTSIVTSRDVTYEDTFLNNDVGLTTDKDIAKNVTNTGETETEPRSTLKMDVVYPTTSVAVTTENQEYSIIPTLSIFQSEDVSNNDISNTFLDDFTSVKNATEVFKAVANVSFDDNVSKTTPVNEQDINLIADVSVLMDNPSSVSDLPIANVESFDLLSKLDALSENSTLTSIESISHENSSDSTTNIAITKGNATVLTTILTFQDELQRATISNVAIQNDNSILLATNHNEDLALTTADMTVPNENANVENKTRNNLV</sequence>
<keyword evidence="2" id="KW-1133">Transmembrane helix</keyword>
<dbReference type="OrthoDB" id="7491134at2759"/>
<dbReference type="GeneID" id="113500886"/>
<accession>A0A7E5WAE3</accession>
<feature type="region of interest" description="Disordered" evidence="1">
    <location>
        <begin position="194"/>
        <end position="221"/>
    </location>
</feature>
<name>A0A7E5WAE3_TRINI</name>
<organism evidence="3 4">
    <name type="scientific">Trichoplusia ni</name>
    <name type="common">Cabbage looper</name>
    <dbReference type="NCBI Taxonomy" id="7111"/>
    <lineage>
        <taxon>Eukaryota</taxon>
        <taxon>Metazoa</taxon>
        <taxon>Ecdysozoa</taxon>
        <taxon>Arthropoda</taxon>
        <taxon>Hexapoda</taxon>
        <taxon>Insecta</taxon>
        <taxon>Pterygota</taxon>
        <taxon>Neoptera</taxon>
        <taxon>Endopterygota</taxon>
        <taxon>Lepidoptera</taxon>
        <taxon>Glossata</taxon>
        <taxon>Ditrysia</taxon>
        <taxon>Noctuoidea</taxon>
        <taxon>Noctuidae</taxon>
        <taxon>Plusiinae</taxon>
        <taxon>Trichoplusia</taxon>
    </lineage>
</organism>
<feature type="region of interest" description="Disordered" evidence="1">
    <location>
        <begin position="125"/>
        <end position="169"/>
    </location>
</feature>
<dbReference type="Proteomes" id="UP000322000">
    <property type="component" value="Chromosome 14"/>
</dbReference>
<dbReference type="KEGG" id="tnl:113500886"/>
<gene>
    <name evidence="4" type="primary">LOC113500886</name>
</gene>
<protein>
    <submittedName>
        <fullName evidence="4">Uncharacterized protein LOC113500886 isoform X1</fullName>
    </submittedName>
</protein>